<name>A0AA88EXX2_RHIRH</name>
<evidence type="ECO:0000313" key="2">
    <source>
        <dbReference type="Proteomes" id="UP000473658"/>
    </source>
</evidence>
<gene>
    <name evidence="1" type="ORF">DXM27_19315</name>
</gene>
<sequence length="60" mass="6687">MMSYSNARMLEFDPAFQVVEIPAEFSPIVEYGLALRNFSSEMLIGVLILGVVGTHPTLQR</sequence>
<comment type="caution">
    <text evidence="1">The sequence shown here is derived from an EMBL/GenBank/DDBJ whole genome shotgun (WGS) entry which is preliminary data.</text>
</comment>
<dbReference type="AlphaFoldDB" id="A0AA88EXX2"/>
<dbReference type="RefSeq" id="WP_149900637.1">
    <property type="nucleotide sequence ID" value="NZ_QRFF01000006.1"/>
</dbReference>
<organism evidence="1 2">
    <name type="scientific">Rhizobium rhizogenes</name>
    <name type="common">Agrobacterium rhizogenes</name>
    <dbReference type="NCBI Taxonomy" id="359"/>
    <lineage>
        <taxon>Bacteria</taxon>
        <taxon>Pseudomonadati</taxon>
        <taxon>Pseudomonadota</taxon>
        <taxon>Alphaproteobacteria</taxon>
        <taxon>Hyphomicrobiales</taxon>
        <taxon>Rhizobiaceae</taxon>
        <taxon>Rhizobium/Agrobacterium group</taxon>
        <taxon>Rhizobium</taxon>
    </lineage>
</organism>
<protein>
    <submittedName>
        <fullName evidence="1">Uncharacterized protein</fullName>
    </submittedName>
</protein>
<evidence type="ECO:0000313" key="1">
    <source>
        <dbReference type="EMBL" id="KAA3499312.1"/>
    </source>
</evidence>
<proteinExistence type="predicted"/>
<dbReference type="Proteomes" id="UP000473658">
    <property type="component" value="Unassembled WGS sequence"/>
</dbReference>
<reference evidence="1 2" key="1">
    <citation type="submission" date="2018-08" db="EMBL/GenBank/DDBJ databases">
        <title>Crown Gall in kiwifruit.</title>
        <authorList>
            <person name="Visnovsky S.B."/>
            <person name="Pitman A.R."/>
        </authorList>
    </citation>
    <scope>NUCLEOTIDE SEQUENCE [LARGE SCALE GENOMIC DNA]</scope>
    <source>
        <strain evidence="1 2">SBV_302_78_2</strain>
    </source>
</reference>
<dbReference type="EMBL" id="QRFF01000006">
    <property type="protein sequence ID" value="KAA3499312.1"/>
    <property type="molecule type" value="Genomic_DNA"/>
</dbReference>
<accession>A0AA88EXX2</accession>